<evidence type="ECO:0000313" key="4">
    <source>
        <dbReference type="Proteomes" id="UP001085076"/>
    </source>
</evidence>
<protein>
    <submittedName>
        <fullName evidence="3">Uncharacterized protein</fullName>
    </submittedName>
</protein>
<keyword evidence="4" id="KW-1185">Reference proteome</keyword>
<evidence type="ECO:0000256" key="1">
    <source>
        <dbReference type="SAM" id="Coils"/>
    </source>
</evidence>
<organism evidence="3 4">
    <name type="scientific">Dioscorea zingiberensis</name>
    <dbReference type="NCBI Taxonomy" id="325984"/>
    <lineage>
        <taxon>Eukaryota</taxon>
        <taxon>Viridiplantae</taxon>
        <taxon>Streptophyta</taxon>
        <taxon>Embryophyta</taxon>
        <taxon>Tracheophyta</taxon>
        <taxon>Spermatophyta</taxon>
        <taxon>Magnoliopsida</taxon>
        <taxon>Liliopsida</taxon>
        <taxon>Dioscoreales</taxon>
        <taxon>Dioscoreaceae</taxon>
        <taxon>Dioscorea</taxon>
    </lineage>
</organism>
<keyword evidence="1" id="KW-0175">Coiled coil</keyword>
<sequence>MASRYSSRRSNPSPTSSEARRHPSDLAVAKTNNPANLSSMLKKLIDGKKTNPKPGSSYRVALPIPADPIAGDLKKSGSSKGSNFTALHRKLFQKGGSADRKELTEVKPNTRTLAMVLRNEKELMDRNLEYEAEKSKLRSLIEEKDREVEKLRDLCLKQRKEIKVLKDAILFPDEMNSQLQVMLEEQGSELKQAKKLIPSLQKQVSSLTGQLQCLAEDLAEVKADKYVVNSCFDGRASSPRTPILFKEAANSFEYSSGEPLSTQNGTADDFFEDLNPCLTPSYSNKKSKDCDEEFGFNSPKEEVSFLRARTLSPDASINSSNGILSKSSEHQQRTRLFCATRRIHRSDETKWSAGKAKSHKFF</sequence>
<gene>
    <name evidence="3" type="ORF">J5N97_001230</name>
</gene>
<dbReference type="AlphaFoldDB" id="A0A9D5BUJ5"/>
<accession>A0A9D5BUJ5</accession>
<proteinExistence type="predicted"/>
<dbReference type="OrthoDB" id="760436at2759"/>
<feature type="compositionally biased region" description="Low complexity" evidence="2">
    <location>
        <begin position="1"/>
        <end position="17"/>
    </location>
</feature>
<evidence type="ECO:0000313" key="3">
    <source>
        <dbReference type="EMBL" id="KAJ0960880.1"/>
    </source>
</evidence>
<dbReference type="EMBL" id="JAGGNH010000054">
    <property type="protein sequence ID" value="KAJ0960880.1"/>
    <property type="molecule type" value="Genomic_DNA"/>
</dbReference>
<dbReference type="Proteomes" id="UP001085076">
    <property type="component" value="Unassembled WGS sequence"/>
</dbReference>
<dbReference type="PANTHER" id="PTHR35493">
    <property type="entry name" value="STRUCTURAL MAINTENANCE OF CHROMOSOMES PROTEIN"/>
    <property type="match status" value="1"/>
</dbReference>
<name>A0A9D5BUJ5_9LILI</name>
<feature type="coiled-coil region" evidence="1">
    <location>
        <begin position="127"/>
        <end position="203"/>
    </location>
</feature>
<feature type="compositionally biased region" description="Polar residues" evidence="2">
    <location>
        <begin position="30"/>
        <end position="39"/>
    </location>
</feature>
<comment type="caution">
    <text evidence="3">The sequence shown here is derived from an EMBL/GenBank/DDBJ whole genome shotgun (WGS) entry which is preliminary data.</text>
</comment>
<feature type="region of interest" description="Disordered" evidence="2">
    <location>
        <begin position="1"/>
        <end position="61"/>
    </location>
</feature>
<dbReference type="PANTHER" id="PTHR35493:SF1">
    <property type="entry name" value="STRUCTURAL MAINTENANCE OF CHROMOSOMES PROTEIN"/>
    <property type="match status" value="1"/>
</dbReference>
<reference evidence="3 4" key="1">
    <citation type="journal article" date="2022" name="Hortic Res">
        <title>The genome of Dioscorea zingiberensis sheds light on the biosynthesis, origin and evolution of the medicinally important diosgenin saponins.</title>
        <authorList>
            <person name="Li Y."/>
            <person name="Tan C."/>
            <person name="Li Z."/>
            <person name="Guo J."/>
            <person name="Li S."/>
            <person name="Chen X."/>
            <person name="Wang C."/>
            <person name="Dai X."/>
            <person name="Yang H."/>
            <person name="Song W."/>
            <person name="Hou L."/>
            <person name="Xu J."/>
            <person name="Tong Z."/>
            <person name="Xu A."/>
            <person name="Yuan X."/>
            <person name="Wang W."/>
            <person name="Yang Q."/>
            <person name="Chen L."/>
            <person name="Sun Z."/>
            <person name="Wang K."/>
            <person name="Pan B."/>
            <person name="Chen J."/>
            <person name="Bao Y."/>
            <person name="Liu F."/>
            <person name="Qi X."/>
            <person name="Gang D.R."/>
            <person name="Wen J."/>
            <person name="Li J."/>
        </authorList>
    </citation>
    <scope>NUCLEOTIDE SEQUENCE [LARGE SCALE GENOMIC DNA]</scope>
    <source>
        <strain evidence="3">Dzin_1.0</strain>
    </source>
</reference>
<evidence type="ECO:0000256" key="2">
    <source>
        <dbReference type="SAM" id="MobiDB-lite"/>
    </source>
</evidence>